<protein>
    <recommendedName>
        <fullName evidence="3">FHA domain-containing protein</fullName>
    </recommendedName>
</protein>
<gene>
    <name evidence="1" type="ORF">FV139_20300</name>
</gene>
<comment type="caution">
    <text evidence="1">The sequence shown here is derived from an EMBL/GenBank/DDBJ whole genome shotgun (WGS) entry which is preliminary data.</text>
</comment>
<keyword evidence="2" id="KW-1185">Reference proteome</keyword>
<reference evidence="1 2" key="1">
    <citation type="submission" date="2019-08" db="EMBL/GenBank/DDBJ databases">
        <title>Parahaliea maris sp. nov., isolated from the surface seawater.</title>
        <authorList>
            <person name="Liu Y."/>
        </authorList>
    </citation>
    <scope>NUCLEOTIDE SEQUENCE [LARGE SCALE GENOMIC DNA]</scope>
    <source>
        <strain evidence="1 2">HSLHS9</strain>
    </source>
</reference>
<name>A0A5C8ZPH7_9GAMM</name>
<organism evidence="1 2">
    <name type="scientific">Parahaliea maris</name>
    <dbReference type="NCBI Taxonomy" id="2716870"/>
    <lineage>
        <taxon>Bacteria</taxon>
        <taxon>Pseudomonadati</taxon>
        <taxon>Pseudomonadota</taxon>
        <taxon>Gammaproteobacteria</taxon>
        <taxon>Cellvibrionales</taxon>
        <taxon>Halieaceae</taxon>
        <taxon>Parahaliea</taxon>
    </lineage>
</organism>
<sequence length="424" mass="45659">MSIAVLDINDANLQLWHGDKHVQSPGYALLVGTEYRFGAAARAAARLRPRDVSTRYWGQLNTQPLQPALGPARHSADLVHAHLLDLHKAAGEPAEVLLAVPGNLEREQLSLLLGIIEQCPFSAVGLVNRSVALAQPEAGNGRLFHLEFQLHQALLSEFEDNGGERRLLSSQPLPGCGMLPLQERLVEIIANHFIRHTRFDPRRKAGTEQDLYDALPSALIALRQRGEASLSIAGYSTRIQAAALLEAGQRLFSRVKELTRGSTPRLLADPLAGLLPGAESELPGLHILEPDRLPRVTSEQQPHIVHRDQPLSLVTTLPCAEASPEPPAPEPTPVNLNAAPSPTVAPAEGPSHLLQGFSARPLQAAGTLLAEGCELYYENAQWQLRGTGATVNGLPYHPGRPLHCGDTLAVAGQLVGVLIEVVDP</sequence>
<dbReference type="AlphaFoldDB" id="A0A5C8ZPH7"/>
<proteinExistence type="predicted"/>
<dbReference type="EMBL" id="VRZA01000011">
    <property type="protein sequence ID" value="TXS89281.1"/>
    <property type="molecule type" value="Genomic_DNA"/>
</dbReference>
<evidence type="ECO:0000313" key="2">
    <source>
        <dbReference type="Proteomes" id="UP000321039"/>
    </source>
</evidence>
<evidence type="ECO:0008006" key="3">
    <source>
        <dbReference type="Google" id="ProtNLM"/>
    </source>
</evidence>
<dbReference type="Proteomes" id="UP000321039">
    <property type="component" value="Unassembled WGS sequence"/>
</dbReference>
<dbReference type="RefSeq" id="WP_148070322.1">
    <property type="nucleotide sequence ID" value="NZ_VRZA01000011.1"/>
</dbReference>
<accession>A0A5C8ZPH7</accession>
<evidence type="ECO:0000313" key="1">
    <source>
        <dbReference type="EMBL" id="TXS89281.1"/>
    </source>
</evidence>